<evidence type="ECO:0000313" key="2">
    <source>
        <dbReference type="EMBL" id="WAQ89243.1"/>
    </source>
</evidence>
<evidence type="ECO:0000256" key="1">
    <source>
        <dbReference type="SAM" id="MobiDB-lite"/>
    </source>
</evidence>
<organism evidence="2 3">
    <name type="scientific">Puccinia triticina</name>
    <dbReference type="NCBI Taxonomy" id="208348"/>
    <lineage>
        <taxon>Eukaryota</taxon>
        <taxon>Fungi</taxon>
        <taxon>Dikarya</taxon>
        <taxon>Basidiomycota</taxon>
        <taxon>Pucciniomycotina</taxon>
        <taxon>Pucciniomycetes</taxon>
        <taxon>Pucciniales</taxon>
        <taxon>Pucciniaceae</taxon>
        <taxon>Puccinia</taxon>
    </lineage>
</organism>
<dbReference type="RefSeq" id="XP_053024798.1">
    <property type="nucleotide sequence ID" value="XM_053160866.1"/>
</dbReference>
<accession>A0ABY7CVC0</accession>
<reference evidence="2" key="1">
    <citation type="submission" date="2022-10" db="EMBL/GenBank/DDBJ databases">
        <title>Puccinia triticina Genome sequencing and assembly.</title>
        <authorList>
            <person name="Li C."/>
        </authorList>
    </citation>
    <scope>NUCLEOTIDE SEQUENCE</scope>
    <source>
        <strain evidence="2">Pt15</strain>
    </source>
</reference>
<gene>
    <name evidence="2" type="ORF">PtA15_10A667</name>
</gene>
<dbReference type="EMBL" id="CP110430">
    <property type="protein sequence ID" value="WAQ89243.1"/>
    <property type="molecule type" value="Genomic_DNA"/>
</dbReference>
<dbReference type="GeneID" id="77801761"/>
<keyword evidence="3" id="KW-1185">Reference proteome</keyword>
<name>A0ABY7CVC0_9BASI</name>
<protein>
    <submittedName>
        <fullName evidence="2">Uncharacterized protein</fullName>
    </submittedName>
</protein>
<dbReference type="Proteomes" id="UP001164743">
    <property type="component" value="Chromosome 10A"/>
</dbReference>
<feature type="region of interest" description="Disordered" evidence="1">
    <location>
        <begin position="31"/>
        <end position="60"/>
    </location>
</feature>
<sequence>MVASVHDGSSPRPAAVKGCFRSGRDASLKESNLLLLSRPTPDSPGRVERLLDPTIRSRAL</sequence>
<evidence type="ECO:0000313" key="3">
    <source>
        <dbReference type="Proteomes" id="UP001164743"/>
    </source>
</evidence>
<proteinExistence type="predicted"/>